<sequence length="280" mass="30756">MKGRTYIVVTVLSWALVVLWGAYWARENSRMAATAATFKAQLIDQGATIYAQNCVICHGPLGEGVVGPSLNRDALRGDPENDADTYRFVYDTVSRGRPGSVVTRWQMLPNGELASFSQMPSWSSENGGPLNEQELRAVTYFIMAGNWNDVNLRIPQAKLEGPLPKAEGVPPEVQQQAEQVIRQKLCLTCHTIGQVGGHIGPDLTHVGSWGVDQAFLKEWIKNPPAKQHRAPVWFSNSAGIDPKTGQPSGTRIEYGPTTMPVLGLTDQELEVVTRYLMGLK</sequence>
<dbReference type="PROSITE" id="PS51007">
    <property type="entry name" value="CYTC"/>
    <property type="match status" value="1"/>
</dbReference>
<keyword evidence="7" id="KW-0472">Membrane</keyword>
<dbReference type="Proteomes" id="UP001332192">
    <property type="component" value="Chromosome"/>
</dbReference>
<dbReference type="Pfam" id="PF00034">
    <property type="entry name" value="Cytochrom_C"/>
    <property type="match status" value="1"/>
</dbReference>
<dbReference type="PANTHER" id="PTHR37823:SF1">
    <property type="entry name" value="CYTOCHROME C-553-LIKE"/>
    <property type="match status" value="1"/>
</dbReference>
<keyword evidence="2 6" id="KW-0349">Heme</keyword>
<keyword evidence="3 6" id="KW-0479">Metal-binding</keyword>
<proteinExistence type="predicted"/>
<dbReference type="SUPFAM" id="SSF46626">
    <property type="entry name" value="Cytochrome c"/>
    <property type="match status" value="2"/>
</dbReference>
<evidence type="ECO:0000256" key="6">
    <source>
        <dbReference type="PROSITE-ProRule" id="PRU00433"/>
    </source>
</evidence>
<evidence type="ECO:0000256" key="1">
    <source>
        <dbReference type="ARBA" id="ARBA00022448"/>
    </source>
</evidence>
<name>A0ABZ1BUH0_9FIRM</name>
<evidence type="ECO:0000256" key="3">
    <source>
        <dbReference type="ARBA" id="ARBA00022723"/>
    </source>
</evidence>
<keyword evidence="10" id="KW-1185">Reference proteome</keyword>
<keyword evidence="1" id="KW-0813">Transport</keyword>
<dbReference type="PANTHER" id="PTHR37823">
    <property type="entry name" value="CYTOCHROME C-553-LIKE"/>
    <property type="match status" value="1"/>
</dbReference>
<evidence type="ECO:0000256" key="2">
    <source>
        <dbReference type="ARBA" id="ARBA00022617"/>
    </source>
</evidence>
<keyword evidence="4" id="KW-0249">Electron transport</keyword>
<dbReference type="Pfam" id="PF13442">
    <property type="entry name" value="Cytochrome_CBB3"/>
    <property type="match status" value="1"/>
</dbReference>
<accession>A0ABZ1BUH0</accession>
<evidence type="ECO:0000256" key="4">
    <source>
        <dbReference type="ARBA" id="ARBA00022982"/>
    </source>
</evidence>
<keyword evidence="7" id="KW-1133">Transmembrane helix</keyword>
<dbReference type="Gene3D" id="1.10.760.10">
    <property type="entry name" value="Cytochrome c-like domain"/>
    <property type="match status" value="2"/>
</dbReference>
<evidence type="ECO:0000313" key="9">
    <source>
        <dbReference type="EMBL" id="WRP16434.1"/>
    </source>
</evidence>
<evidence type="ECO:0000256" key="7">
    <source>
        <dbReference type="SAM" id="Phobius"/>
    </source>
</evidence>
<dbReference type="RefSeq" id="WP_324715707.1">
    <property type="nucleotide sequence ID" value="NZ_CP141615.1"/>
</dbReference>
<keyword evidence="5 6" id="KW-0408">Iron</keyword>
<keyword evidence="7" id="KW-0812">Transmembrane</keyword>
<dbReference type="InterPro" id="IPR051811">
    <property type="entry name" value="Cytochrome_c550/c551-like"/>
</dbReference>
<dbReference type="InterPro" id="IPR009056">
    <property type="entry name" value="Cyt_c-like_dom"/>
</dbReference>
<organism evidence="9 10">
    <name type="scientific">Carboxydichorda subterranea</name>
    <dbReference type="NCBI Taxonomy" id="3109565"/>
    <lineage>
        <taxon>Bacteria</taxon>
        <taxon>Bacillati</taxon>
        <taxon>Bacillota</taxon>
        <taxon>Limnochordia</taxon>
        <taxon>Limnochordales</taxon>
        <taxon>Geochordaceae</taxon>
        <taxon>Carboxydichorda</taxon>
    </lineage>
</organism>
<evidence type="ECO:0000256" key="5">
    <source>
        <dbReference type="ARBA" id="ARBA00023004"/>
    </source>
</evidence>
<feature type="domain" description="Cytochrome c" evidence="8">
    <location>
        <begin position="41"/>
        <end position="280"/>
    </location>
</feature>
<evidence type="ECO:0000259" key="8">
    <source>
        <dbReference type="PROSITE" id="PS51007"/>
    </source>
</evidence>
<evidence type="ECO:0000313" key="10">
    <source>
        <dbReference type="Proteomes" id="UP001332192"/>
    </source>
</evidence>
<dbReference type="EMBL" id="CP141615">
    <property type="protein sequence ID" value="WRP16434.1"/>
    <property type="molecule type" value="Genomic_DNA"/>
</dbReference>
<reference evidence="9 10" key="1">
    <citation type="journal article" date="2024" name="Front. Microbiol.">
        <title>Novel thermophilic genera Geochorda gen. nov. and Carboxydochorda gen. nov. from the deep terrestrial subsurface reveal the ecophysiological diversity in the class Limnochordia.</title>
        <authorList>
            <person name="Karnachuk O.V."/>
            <person name="Lukina A.P."/>
            <person name="Avakyan M.R."/>
            <person name="Kadnikov V.V."/>
            <person name="Begmatov S."/>
            <person name="Beletsky A.V."/>
            <person name="Vlasova K.G."/>
            <person name="Novikov A.A."/>
            <person name="Shcherbakova V.A."/>
            <person name="Mardanov A.V."/>
            <person name="Ravin N.V."/>
        </authorList>
    </citation>
    <scope>NUCLEOTIDE SEQUENCE [LARGE SCALE GENOMIC DNA]</scope>
    <source>
        <strain evidence="9 10">L945</strain>
    </source>
</reference>
<gene>
    <name evidence="9" type="ORF">U7230_10030</name>
</gene>
<dbReference type="InterPro" id="IPR036909">
    <property type="entry name" value="Cyt_c-like_dom_sf"/>
</dbReference>
<feature type="transmembrane region" description="Helical" evidence="7">
    <location>
        <begin position="6"/>
        <end position="25"/>
    </location>
</feature>
<protein>
    <submittedName>
        <fullName evidence="9">C-type cytochrome</fullName>
    </submittedName>
</protein>